<accession>A0ABY1LBE6</accession>
<keyword evidence="2" id="KW-1185">Reference proteome</keyword>
<name>A0ABY1LBE6_9FLAO</name>
<dbReference type="Proteomes" id="UP000190669">
    <property type="component" value="Unassembled WGS sequence"/>
</dbReference>
<evidence type="ECO:0000313" key="1">
    <source>
        <dbReference type="EMBL" id="SKB93893.1"/>
    </source>
</evidence>
<sequence>MGREIIDSHNKISAQNDFTFLKQIKQLIDFNKEKAILSGENFNIFSIMSMESNEVFTHSALIAELLNPKGSHGMGGDFLNAFYTIVLQEQFTLKLDEVICAKEEHIGFRNEDQTFGGRLDIVLKDFNNHGFVIENKIYAGEQLNQLLRYKNKYPDASLLYLTLFGESSKQISSNGIEYMSISYKNDIKNWIEECTKLSFNKPIVRETLQQYLNLIKKLTHQTTNNEMKEKVIKIISENFEASREIYSNFLEALSLKQLELLNFTSKKFNEEMIKNSQFDINAKVYEKNDLDVLEIDYKNEIRIQFRIKNLRNPLFLIGLNKDGTSNDKLDILINSFGFKNVDWKTDDWALFKHEFPNFGQSNFQDDRQVLEYVLKIIHCFNALNGSE</sequence>
<dbReference type="Pfam" id="PF14281">
    <property type="entry name" value="PDDEXK_4"/>
    <property type="match status" value="1"/>
</dbReference>
<dbReference type="EMBL" id="FUZE01000015">
    <property type="protein sequence ID" value="SKB93893.1"/>
    <property type="molecule type" value="Genomic_DNA"/>
</dbReference>
<reference evidence="1 2" key="1">
    <citation type="submission" date="2017-02" db="EMBL/GenBank/DDBJ databases">
        <authorList>
            <person name="Varghese N."/>
            <person name="Submissions S."/>
        </authorList>
    </citation>
    <scope>NUCLEOTIDE SEQUENCE [LARGE SCALE GENOMIC DNA]</scope>
    <source>
        <strain evidence="1 2">DSM 16775</strain>
    </source>
</reference>
<dbReference type="InterPro" id="IPR029470">
    <property type="entry name" value="PDDEXK_4"/>
</dbReference>
<dbReference type="RefSeq" id="WP_079466078.1">
    <property type="nucleotide sequence ID" value="NZ_CP033935.1"/>
</dbReference>
<proteinExistence type="predicted"/>
<evidence type="ECO:0000313" key="2">
    <source>
        <dbReference type="Proteomes" id="UP000190669"/>
    </source>
</evidence>
<gene>
    <name evidence="1" type="ORF">SAMN05421800_11548</name>
</gene>
<protein>
    <submittedName>
        <fullName evidence="1">PD-(D/E)XK nuclease superfamily protein</fullName>
    </submittedName>
</protein>
<comment type="caution">
    <text evidence="1">The sequence shown here is derived from an EMBL/GenBank/DDBJ whole genome shotgun (WGS) entry which is preliminary data.</text>
</comment>
<organism evidence="1 2">
    <name type="scientific">Chryseobacterium balustinum</name>
    <dbReference type="NCBI Taxonomy" id="246"/>
    <lineage>
        <taxon>Bacteria</taxon>
        <taxon>Pseudomonadati</taxon>
        <taxon>Bacteroidota</taxon>
        <taxon>Flavobacteriia</taxon>
        <taxon>Flavobacteriales</taxon>
        <taxon>Weeksellaceae</taxon>
        <taxon>Chryseobacterium group</taxon>
        <taxon>Chryseobacterium</taxon>
    </lineage>
</organism>